<dbReference type="AlphaFoldDB" id="A0A4S4EHM5"/>
<organism evidence="1 2">
    <name type="scientific">Camellia sinensis var. sinensis</name>
    <name type="common">China tea</name>
    <dbReference type="NCBI Taxonomy" id="542762"/>
    <lineage>
        <taxon>Eukaryota</taxon>
        <taxon>Viridiplantae</taxon>
        <taxon>Streptophyta</taxon>
        <taxon>Embryophyta</taxon>
        <taxon>Tracheophyta</taxon>
        <taxon>Spermatophyta</taxon>
        <taxon>Magnoliopsida</taxon>
        <taxon>eudicotyledons</taxon>
        <taxon>Gunneridae</taxon>
        <taxon>Pentapetalae</taxon>
        <taxon>asterids</taxon>
        <taxon>Ericales</taxon>
        <taxon>Theaceae</taxon>
        <taxon>Camellia</taxon>
    </lineage>
</organism>
<reference evidence="1 2" key="1">
    <citation type="journal article" date="2018" name="Proc. Natl. Acad. Sci. U.S.A.">
        <title>Draft genome sequence of Camellia sinensis var. sinensis provides insights into the evolution of the tea genome and tea quality.</title>
        <authorList>
            <person name="Wei C."/>
            <person name="Yang H."/>
            <person name="Wang S."/>
            <person name="Zhao J."/>
            <person name="Liu C."/>
            <person name="Gao L."/>
            <person name="Xia E."/>
            <person name="Lu Y."/>
            <person name="Tai Y."/>
            <person name="She G."/>
            <person name="Sun J."/>
            <person name="Cao H."/>
            <person name="Tong W."/>
            <person name="Gao Q."/>
            <person name="Li Y."/>
            <person name="Deng W."/>
            <person name="Jiang X."/>
            <person name="Wang W."/>
            <person name="Chen Q."/>
            <person name="Zhang S."/>
            <person name="Li H."/>
            <person name="Wu J."/>
            <person name="Wang P."/>
            <person name="Li P."/>
            <person name="Shi C."/>
            <person name="Zheng F."/>
            <person name="Jian J."/>
            <person name="Huang B."/>
            <person name="Shan D."/>
            <person name="Shi M."/>
            <person name="Fang C."/>
            <person name="Yue Y."/>
            <person name="Li F."/>
            <person name="Li D."/>
            <person name="Wei S."/>
            <person name="Han B."/>
            <person name="Jiang C."/>
            <person name="Yin Y."/>
            <person name="Xia T."/>
            <person name="Zhang Z."/>
            <person name="Bennetzen J.L."/>
            <person name="Zhao S."/>
            <person name="Wan X."/>
        </authorList>
    </citation>
    <scope>NUCLEOTIDE SEQUENCE [LARGE SCALE GENOMIC DNA]</scope>
    <source>
        <strain evidence="2">cv. Shuchazao</strain>
        <tissue evidence="1">Leaf</tissue>
    </source>
</reference>
<gene>
    <name evidence="1" type="ORF">TEA_010755</name>
</gene>
<dbReference type="STRING" id="542762.A0A4S4EHM5"/>
<dbReference type="InterPro" id="IPR004158">
    <property type="entry name" value="DUF247_pln"/>
</dbReference>
<keyword evidence="2" id="KW-1185">Reference proteome</keyword>
<evidence type="ECO:0000313" key="2">
    <source>
        <dbReference type="Proteomes" id="UP000306102"/>
    </source>
</evidence>
<protein>
    <submittedName>
        <fullName evidence="1">Uncharacterized protein</fullName>
    </submittedName>
</protein>
<dbReference type="Pfam" id="PF03140">
    <property type="entry name" value="DUF247"/>
    <property type="match status" value="1"/>
</dbReference>
<comment type="caution">
    <text evidence="1">The sequence shown here is derived from an EMBL/GenBank/DDBJ whole genome shotgun (WGS) entry which is preliminary data.</text>
</comment>
<dbReference type="Proteomes" id="UP000306102">
    <property type="component" value="Unassembled WGS sequence"/>
</dbReference>
<proteinExistence type="predicted"/>
<accession>A0A4S4EHM5</accession>
<evidence type="ECO:0000313" key="1">
    <source>
        <dbReference type="EMBL" id="THG15988.1"/>
    </source>
</evidence>
<name>A0A4S4EHM5_CAMSN</name>
<dbReference type="EMBL" id="SDRB02004362">
    <property type="protein sequence ID" value="THG15988.1"/>
    <property type="molecule type" value="Genomic_DNA"/>
</dbReference>
<sequence>MKKLEERARKYYANPIDHLNSDEFVKMMLNDACFVIEFLVGVHEYFLVKHQHQLRQEGQQLCHVIDNTIVKVSWMRMHICQDLILFENQLPFFVLSEFYSMSCRRTENPNQKHPTLIELAKYPITRMLPRRDKIQFENRHFNESKHFLDLVHNVCHHPYLTINAEHSSTRSHKETCPKMPRVIELEEAGVTF</sequence>
<dbReference type="PANTHER" id="PTHR31170:SF17">
    <property type="match status" value="1"/>
</dbReference>
<dbReference type="PANTHER" id="PTHR31170">
    <property type="entry name" value="BNAC04G53230D PROTEIN"/>
    <property type="match status" value="1"/>
</dbReference>